<dbReference type="HAMAP" id="MF_01206">
    <property type="entry name" value="MsrP"/>
    <property type="match status" value="1"/>
</dbReference>
<dbReference type="Proteomes" id="UP001069802">
    <property type="component" value="Unassembled WGS sequence"/>
</dbReference>
<evidence type="ECO:0000313" key="7">
    <source>
        <dbReference type="EMBL" id="MCZ4281890.1"/>
    </source>
</evidence>
<gene>
    <name evidence="5 7" type="primary">msrP</name>
    <name evidence="7" type="ORF">O4H49_13950</name>
</gene>
<evidence type="ECO:0000256" key="1">
    <source>
        <dbReference type="ARBA" id="ARBA00022505"/>
    </source>
</evidence>
<dbReference type="EC" id="1.8.5.-" evidence="5"/>
<evidence type="ECO:0000259" key="6">
    <source>
        <dbReference type="Pfam" id="PF00174"/>
    </source>
</evidence>
<dbReference type="RefSeq" id="WP_269424041.1">
    <property type="nucleotide sequence ID" value="NZ_JAPWGY010000004.1"/>
</dbReference>
<evidence type="ECO:0000256" key="4">
    <source>
        <dbReference type="ARBA" id="ARBA00023002"/>
    </source>
</evidence>
<dbReference type="SUPFAM" id="SSF56524">
    <property type="entry name" value="Oxidoreductase molybdopterin-binding domain"/>
    <property type="match status" value="1"/>
</dbReference>
<feature type="binding site" evidence="5">
    <location>
        <position position="236"/>
    </location>
    <ligand>
        <name>Mo-molybdopterin</name>
        <dbReference type="ChEBI" id="CHEBI:71302"/>
    </ligand>
</feature>
<dbReference type="GO" id="GO:0016491">
    <property type="term" value="F:oxidoreductase activity"/>
    <property type="evidence" value="ECO:0007669"/>
    <property type="project" value="UniProtKB-KW"/>
</dbReference>
<feature type="domain" description="Oxidoreductase molybdopterin-binding" evidence="6">
    <location>
        <begin position="117"/>
        <end position="270"/>
    </location>
</feature>
<dbReference type="EMBL" id="JAPWGY010000004">
    <property type="protein sequence ID" value="MCZ4281890.1"/>
    <property type="molecule type" value="Genomic_DNA"/>
</dbReference>
<dbReference type="Pfam" id="PF00174">
    <property type="entry name" value="Oxidored_molyb"/>
    <property type="match status" value="1"/>
</dbReference>
<feature type="binding site" evidence="5">
    <location>
        <position position="241"/>
    </location>
    <ligand>
        <name>Mo-molybdopterin</name>
        <dbReference type="ChEBI" id="CHEBI:71302"/>
    </ligand>
</feature>
<comment type="similarity">
    <text evidence="5">Belongs to the MsrP family.</text>
</comment>
<feature type="binding site" evidence="5">
    <location>
        <position position="188"/>
    </location>
    <ligand>
        <name>Mo-molybdopterin</name>
        <dbReference type="ChEBI" id="CHEBI:71302"/>
    </ligand>
</feature>
<dbReference type="NCBIfam" id="NF003767">
    <property type="entry name" value="PRK05363.1"/>
    <property type="match status" value="1"/>
</dbReference>
<comment type="function">
    <text evidence="5">Part of the MsrPQ system that repairs oxidized periplasmic proteins containing methionine sulfoxide residues (Met-O), using respiratory chain electrons. Thus protects these proteins from oxidative-stress damage caused by reactive species of oxygen and chlorine generated by the host defense mechanisms. MsrPQ is essential for the maintenance of envelope integrity under bleach stress, rescuing a wide series of structurally unrelated periplasmic proteins from methionine oxidation. The catalytic subunit MsrP is non-stereospecific, being able to reduce both (R-) and (S-) diastereoisomers of methionine sulfoxide.</text>
</comment>
<comment type="catalytic activity">
    <reaction evidence="5">
        <text>L-methionyl-[protein] + a quinone + H2O = L-methionyl-(S)-S-oxide-[protein] + a quinol</text>
        <dbReference type="Rhea" id="RHEA:51292"/>
        <dbReference type="Rhea" id="RHEA-COMP:12313"/>
        <dbReference type="Rhea" id="RHEA-COMP:12315"/>
        <dbReference type="ChEBI" id="CHEBI:15377"/>
        <dbReference type="ChEBI" id="CHEBI:16044"/>
        <dbReference type="ChEBI" id="CHEBI:24646"/>
        <dbReference type="ChEBI" id="CHEBI:44120"/>
        <dbReference type="ChEBI" id="CHEBI:132124"/>
    </reaction>
</comment>
<keyword evidence="2 5" id="KW-0479">Metal-binding</keyword>
<protein>
    <recommendedName>
        <fullName evidence="5">Protein-methionine-sulfoxide reductase catalytic subunit MsrP</fullName>
        <ecNumber evidence="5">1.8.5.-</ecNumber>
    </recommendedName>
</protein>
<name>A0ABT4LL98_9PROT</name>
<reference evidence="7" key="1">
    <citation type="submission" date="2022-12" db="EMBL/GenBank/DDBJ databases">
        <title>Bacterial isolates from different developmental stages of Nematostella vectensis.</title>
        <authorList>
            <person name="Fraune S."/>
        </authorList>
    </citation>
    <scope>NUCLEOTIDE SEQUENCE</scope>
    <source>
        <strain evidence="7">G21630-S1</strain>
    </source>
</reference>
<dbReference type="Gene3D" id="3.90.420.10">
    <property type="entry name" value="Oxidoreductase, molybdopterin-binding domain"/>
    <property type="match status" value="1"/>
</dbReference>
<organism evidence="7 8">
    <name type="scientific">Kiloniella laminariae</name>
    <dbReference type="NCBI Taxonomy" id="454162"/>
    <lineage>
        <taxon>Bacteria</taxon>
        <taxon>Pseudomonadati</taxon>
        <taxon>Pseudomonadota</taxon>
        <taxon>Alphaproteobacteria</taxon>
        <taxon>Rhodospirillales</taxon>
        <taxon>Kiloniellaceae</taxon>
        <taxon>Kiloniella</taxon>
    </lineage>
</organism>
<dbReference type="InterPro" id="IPR036374">
    <property type="entry name" value="OxRdtase_Mopterin-bd_sf"/>
</dbReference>
<dbReference type="PANTHER" id="PTHR43032">
    <property type="entry name" value="PROTEIN-METHIONINE-SULFOXIDE REDUCTASE"/>
    <property type="match status" value="1"/>
</dbReference>
<dbReference type="InterPro" id="IPR022867">
    <property type="entry name" value="MsrP"/>
</dbReference>
<keyword evidence="3 5" id="KW-0732">Signal</keyword>
<keyword evidence="4 5" id="KW-0560">Oxidoreductase</keyword>
<evidence type="ECO:0000256" key="5">
    <source>
        <dbReference type="HAMAP-Rule" id="MF_01206"/>
    </source>
</evidence>
<dbReference type="InterPro" id="IPR000572">
    <property type="entry name" value="OxRdtase_Mopterin-bd_dom"/>
</dbReference>
<accession>A0ABT4LL98</accession>
<evidence type="ECO:0000313" key="8">
    <source>
        <dbReference type="Proteomes" id="UP001069802"/>
    </source>
</evidence>
<comment type="catalytic activity">
    <reaction evidence="5">
        <text>L-methionyl-[protein] + a quinone + H2O = L-methionyl-(R)-S-oxide-[protein] + a quinol</text>
        <dbReference type="Rhea" id="RHEA:51296"/>
        <dbReference type="Rhea" id="RHEA-COMP:12313"/>
        <dbReference type="Rhea" id="RHEA-COMP:12314"/>
        <dbReference type="ChEBI" id="CHEBI:15377"/>
        <dbReference type="ChEBI" id="CHEBI:16044"/>
        <dbReference type="ChEBI" id="CHEBI:24646"/>
        <dbReference type="ChEBI" id="CHEBI:45764"/>
        <dbReference type="ChEBI" id="CHEBI:132124"/>
    </reaction>
</comment>
<proteinExistence type="inferred from homology"/>
<feature type="binding site" evidence="5">
    <location>
        <begin position="99"/>
        <end position="100"/>
    </location>
    <ligand>
        <name>Mo-molybdopterin</name>
        <dbReference type="ChEBI" id="CHEBI:71302"/>
    </ligand>
</feature>
<keyword evidence="1 5" id="KW-0500">Molybdenum</keyword>
<keyword evidence="8" id="KW-1185">Reference proteome</keyword>
<evidence type="ECO:0000256" key="3">
    <source>
        <dbReference type="ARBA" id="ARBA00022729"/>
    </source>
</evidence>
<comment type="caution">
    <text evidence="7">The sequence shown here is derived from an EMBL/GenBank/DDBJ whole genome shotgun (WGS) entry which is preliminary data.</text>
</comment>
<feature type="binding site" evidence="5">
    <location>
        <begin position="252"/>
        <end position="254"/>
    </location>
    <ligand>
        <name>Mo-molybdopterin</name>
        <dbReference type="ChEBI" id="CHEBI:71302"/>
    </ligand>
</feature>
<comment type="cofactor">
    <cofactor evidence="5">
        <name>Mo-molybdopterin</name>
        <dbReference type="ChEBI" id="CHEBI:71302"/>
    </cofactor>
    <text evidence="5">Binds 1 Mo-molybdopterin (Mo-MPT) cofactor per subunit.</text>
</comment>
<feature type="binding site" evidence="5">
    <location>
        <position position="96"/>
    </location>
    <ligand>
        <name>Mo-molybdopterin</name>
        <dbReference type="ChEBI" id="CHEBI:71302"/>
    </ligand>
</feature>
<sequence length="333" mass="37990">MFIKIRKRWELKEHQATSETVYINRRQFMQKAALGSALISTGLIAGCEEQSAEATTPSGEKTLSLDPSAQYYPAGRNELYKLDRALSDERLATTYNNFYEFGSSKNIYQKAQALPIRPWDIVLDGMVEKPLTLGIDDLLSKVDLEERLYRHRCVEAWSMAVPWTGFPLRKLLSLAQPLSSARYVRMETFNLPDIAVGQKASWYPWPYIEGLTIEEASNDLAFLATGIYGKPMPKQNGAPLRLVTPWKYGFKSTKSIVRFTFTDERPVSFWEEIQGSEYGFWANVNPEVPHARWSQASEQPLGQSDRVPTLLFNGYAEEVADLYKGVENERLYT</sequence>
<feature type="binding site" evidence="5">
    <location>
        <position position="153"/>
    </location>
    <ligand>
        <name>Mo-molybdopterin</name>
        <dbReference type="ChEBI" id="CHEBI:71302"/>
    </ligand>
    <ligandPart>
        <name>Mo</name>
        <dbReference type="ChEBI" id="CHEBI:28685"/>
    </ligandPart>
</feature>
<dbReference type="PANTHER" id="PTHR43032:SF3">
    <property type="entry name" value="PROTEIN-METHIONINE-SULFOXIDE REDUCTASE CATALYTIC SUBUNIT MSRP"/>
    <property type="match status" value="1"/>
</dbReference>
<comment type="subunit">
    <text evidence="5">Heterodimer of a catalytic subunit (MsrP) and a heme-binding subunit (MsrQ).</text>
</comment>
<evidence type="ECO:0000256" key="2">
    <source>
        <dbReference type="ARBA" id="ARBA00022723"/>
    </source>
</evidence>